<dbReference type="PANTHER" id="PTHR42830:SF1">
    <property type="entry name" value="OSMOTICALLY INDUCIBLE FAMILY PROTEIN"/>
    <property type="match status" value="1"/>
</dbReference>
<dbReference type="RefSeq" id="WP_155069484.1">
    <property type="nucleotide sequence ID" value="NZ_WIXO01000001.1"/>
</dbReference>
<gene>
    <name evidence="1" type="ORF">F0L17_01775</name>
</gene>
<dbReference type="GO" id="GO:0006979">
    <property type="term" value="P:response to oxidative stress"/>
    <property type="evidence" value="ECO:0007669"/>
    <property type="project" value="InterPro"/>
</dbReference>
<dbReference type="NCBIfam" id="TIGR03562">
    <property type="entry name" value="osmo_induc_OsmC"/>
    <property type="match status" value="1"/>
</dbReference>
<proteinExistence type="predicted"/>
<dbReference type="InterPro" id="IPR019904">
    <property type="entry name" value="Peroxiredoxin_OsmC"/>
</dbReference>
<comment type="caution">
    <text evidence="1">The sequence shown here is derived from an EMBL/GenBank/DDBJ whole genome shotgun (WGS) entry which is preliminary data.</text>
</comment>
<dbReference type="Gene3D" id="3.30.300.20">
    <property type="match status" value="1"/>
</dbReference>
<name>A0A6G2B7J8_9ACTN</name>
<dbReference type="AlphaFoldDB" id="A0A6G2B7J8"/>
<dbReference type="SUPFAM" id="SSF82784">
    <property type="entry name" value="OsmC-like"/>
    <property type="match status" value="1"/>
</dbReference>
<evidence type="ECO:0000313" key="2">
    <source>
        <dbReference type="Proteomes" id="UP000473014"/>
    </source>
</evidence>
<keyword evidence="2" id="KW-1185">Reference proteome</keyword>
<sequence length="142" mass="14853">MATTRTARTNWEGNLMEGKGTVALESSGIGTYDVSWPARAEQPGGKTSPEELIAAAHSSCFSMAFSGALARKGHTAERIDTQADVTFQPGEGITAIKLTVRATVPGLSEEDFQATAQDAKANCPVSQALAGVENITLDARLV</sequence>
<reference evidence="1 2" key="1">
    <citation type="submission" date="2019-11" db="EMBL/GenBank/DDBJ databases">
        <authorList>
            <person name="Yuan L."/>
        </authorList>
    </citation>
    <scope>NUCLEOTIDE SEQUENCE [LARGE SCALE GENOMIC DNA]</scope>
    <source>
        <strain evidence="1 2">TRM43335</strain>
    </source>
</reference>
<organism evidence="1 2">
    <name type="scientific">Streptomyces taklimakanensis</name>
    <dbReference type="NCBI Taxonomy" id="2569853"/>
    <lineage>
        <taxon>Bacteria</taxon>
        <taxon>Bacillati</taxon>
        <taxon>Actinomycetota</taxon>
        <taxon>Actinomycetes</taxon>
        <taxon>Kitasatosporales</taxon>
        <taxon>Streptomycetaceae</taxon>
        <taxon>Streptomyces</taxon>
    </lineage>
</organism>
<dbReference type="OrthoDB" id="9807532at2"/>
<dbReference type="Pfam" id="PF02566">
    <property type="entry name" value="OsmC"/>
    <property type="match status" value="1"/>
</dbReference>
<dbReference type="InterPro" id="IPR052707">
    <property type="entry name" value="OsmC_Ohr_Peroxiredoxin"/>
</dbReference>
<dbReference type="EMBL" id="WIXO01000001">
    <property type="protein sequence ID" value="MTE17882.1"/>
    <property type="molecule type" value="Genomic_DNA"/>
</dbReference>
<dbReference type="InterPro" id="IPR003718">
    <property type="entry name" value="OsmC/Ohr_fam"/>
</dbReference>
<dbReference type="GO" id="GO:0004601">
    <property type="term" value="F:peroxidase activity"/>
    <property type="evidence" value="ECO:0007669"/>
    <property type="project" value="InterPro"/>
</dbReference>
<accession>A0A6G2B7J8</accession>
<evidence type="ECO:0000313" key="1">
    <source>
        <dbReference type="EMBL" id="MTE17882.1"/>
    </source>
</evidence>
<dbReference type="InterPro" id="IPR036102">
    <property type="entry name" value="OsmC/Ohrsf"/>
</dbReference>
<dbReference type="Proteomes" id="UP000473014">
    <property type="component" value="Unassembled WGS sequence"/>
</dbReference>
<dbReference type="InterPro" id="IPR015946">
    <property type="entry name" value="KH_dom-like_a/b"/>
</dbReference>
<protein>
    <submittedName>
        <fullName evidence="1">OsmC family peroxiredoxin</fullName>
    </submittedName>
</protein>
<dbReference type="PANTHER" id="PTHR42830">
    <property type="entry name" value="OSMOTICALLY INDUCIBLE FAMILY PROTEIN"/>
    <property type="match status" value="1"/>
</dbReference>